<evidence type="ECO:0000313" key="3">
    <source>
        <dbReference type="Proteomes" id="UP000756346"/>
    </source>
</evidence>
<organism evidence="2 3">
    <name type="scientific">Microdochium trichocladiopsis</name>
    <dbReference type="NCBI Taxonomy" id="1682393"/>
    <lineage>
        <taxon>Eukaryota</taxon>
        <taxon>Fungi</taxon>
        <taxon>Dikarya</taxon>
        <taxon>Ascomycota</taxon>
        <taxon>Pezizomycotina</taxon>
        <taxon>Sordariomycetes</taxon>
        <taxon>Xylariomycetidae</taxon>
        <taxon>Xylariales</taxon>
        <taxon>Microdochiaceae</taxon>
        <taxon>Microdochium</taxon>
    </lineage>
</organism>
<comment type="caution">
    <text evidence="2">The sequence shown here is derived from an EMBL/GenBank/DDBJ whole genome shotgun (WGS) entry which is preliminary data.</text>
</comment>
<dbReference type="OrthoDB" id="4762281at2759"/>
<keyword evidence="1" id="KW-0732">Signal</keyword>
<protein>
    <submittedName>
        <fullName evidence="2">Uncharacterized protein</fullName>
    </submittedName>
</protein>
<reference evidence="2" key="1">
    <citation type="journal article" date="2021" name="Nat. Commun.">
        <title>Genetic determinants of endophytism in the Arabidopsis root mycobiome.</title>
        <authorList>
            <person name="Mesny F."/>
            <person name="Miyauchi S."/>
            <person name="Thiergart T."/>
            <person name="Pickel B."/>
            <person name="Atanasova L."/>
            <person name="Karlsson M."/>
            <person name="Huettel B."/>
            <person name="Barry K.W."/>
            <person name="Haridas S."/>
            <person name="Chen C."/>
            <person name="Bauer D."/>
            <person name="Andreopoulos W."/>
            <person name="Pangilinan J."/>
            <person name="LaButti K."/>
            <person name="Riley R."/>
            <person name="Lipzen A."/>
            <person name="Clum A."/>
            <person name="Drula E."/>
            <person name="Henrissat B."/>
            <person name="Kohler A."/>
            <person name="Grigoriev I.V."/>
            <person name="Martin F.M."/>
            <person name="Hacquard S."/>
        </authorList>
    </citation>
    <scope>NUCLEOTIDE SEQUENCE</scope>
    <source>
        <strain evidence="2">MPI-CAGE-CH-0230</strain>
    </source>
</reference>
<dbReference type="Pfam" id="PF04681">
    <property type="entry name" value="Bys1"/>
    <property type="match status" value="1"/>
</dbReference>
<dbReference type="SUPFAM" id="SSF49870">
    <property type="entry name" value="Osmotin, thaumatin-like protein"/>
    <property type="match status" value="1"/>
</dbReference>
<dbReference type="GeneID" id="70189195"/>
<dbReference type="Proteomes" id="UP000756346">
    <property type="component" value="Unassembled WGS sequence"/>
</dbReference>
<proteinExistence type="predicted"/>
<accession>A0A9P8XWI3</accession>
<dbReference type="RefSeq" id="XP_046006873.1">
    <property type="nucleotide sequence ID" value="XM_046159649.1"/>
</dbReference>
<dbReference type="AlphaFoldDB" id="A0A9P8XWI3"/>
<sequence length="251" mass="26669">MVATKLALGAVMAALTTTGSAGSLKIKNHCSGTVNIVISHNGGCDYGQSKKCIRDGGKPYQIKSNGSTSFAWIGDGKGASLKISKSDPKKILQYEYALVKSGDYKGLYWDLSDLDGSGNGLVGTPFRGDNVHVKPSGNGAGKGTCVPIKCAANKVCLDSYQHPDDPNTKWCPVDTGDIWIALCQPNSQFNSRDLNDEDIEIVDTTPPQEGEAPVDDSAAPVMPKIVLDYFLHHTEEPSSPAAAKVSRAYYA</sequence>
<dbReference type="PANTHER" id="PTHR36195:SF6">
    <property type="entry name" value="SECRETED THAUMATIN-LIKE PROTEIN CALA"/>
    <property type="match status" value="1"/>
</dbReference>
<feature type="chain" id="PRO_5040339829" evidence="1">
    <location>
        <begin position="22"/>
        <end position="251"/>
    </location>
</feature>
<feature type="signal peptide" evidence="1">
    <location>
        <begin position="1"/>
        <end position="21"/>
    </location>
</feature>
<dbReference type="InterPro" id="IPR006771">
    <property type="entry name" value="CetA-like"/>
</dbReference>
<dbReference type="InterPro" id="IPR037176">
    <property type="entry name" value="Osmotin/thaumatin-like_sf"/>
</dbReference>
<name>A0A9P8XWI3_9PEZI</name>
<gene>
    <name evidence="2" type="ORF">B0I36DRAFT_368613</name>
</gene>
<evidence type="ECO:0000256" key="1">
    <source>
        <dbReference type="SAM" id="SignalP"/>
    </source>
</evidence>
<dbReference type="PANTHER" id="PTHR36195">
    <property type="entry name" value="DOMAIN PROTEIN, PUTATIVE (AFU_ORTHOLOGUE AFUA_5G01990)-RELATED-RELATED"/>
    <property type="match status" value="1"/>
</dbReference>
<keyword evidence="3" id="KW-1185">Reference proteome</keyword>
<dbReference type="EMBL" id="JAGTJQ010000011">
    <property type="protein sequence ID" value="KAH7018606.1"/>
    <property type="molecule type" value="Genomic_DNA"/>
</dbReference>
<evidence type="ECO:0000313" key="2">
    <source>
        <dbReference type="EMBL" id="KAH7018606.1"/>
    </source>
</evidence>